<feature type="domain" description="GP-PDE" evidence="2">
    <location>
        <begin position="47"/>
        <end position="272"/>
    </location>
</feature>
<reference evidence="3 4" key="1">
    <citation type="submission" date="2011-01" db="EMBL/GenBank/DDBJ databases">
        <title>Whole genome sequence of Tetragenococcus halophilus NBRC 12172.</title>
        <authorList>
            <person name="Nakazawa H."/>
            <person name="Omata S."/>
            <person name="Koga C."/>
            <person name="Watanabe Y."/>
            <person name="Katano Y."/>
            <person name="Ito N."/>
            <person name="Tsukatani N."/>
            <person name="Ankai A."/>
            <person name="Oguchi A."/>
            <person name="Fukui S."/>
            <person name="Yashiro I."/>
            <person name="Kamata S."/>
            <person name="Hashimoto Y."/>
            <person name="Yamazaki J."/>
            <person name="Taguchi H."/>
            <person name="Tanaka A."/>
            <person name="Koyama T."/>
            <person name="Ichige A."/>
            <person name="Hanya Y."/>
            <person name="Tanikawa S."/>
            <person name="Yamazaki S."/>
            <person name="Fujita N."/>
        </authorList>
    </citation>
    <scope>NUCLEOTIDE SEQUENCE [LARGE SCALE GENOMIC DNA]</scope>
    <source>
        <strain evidence="4">DSM 20338 / JCM 20259 / NCIMB 9735 / NBRC 12172</strain>
    </source>
</reference>
<name>A0AAN1SII7_TETHN</name>
<accession>A0AAN1SII7</accession>
<evidence type="ECO:0000256" key="1">
    <source>
        <dbReference type="SAM" id="Phobius"/>
    </source>
</evidence>
<dbReference type="PANTHER" id="PTHR46211:SF1">
    <property type="entry name" value="GLYCEROPHOSPHODIESTER PHOSPHODIESTERASE, CYTOPLASMIC"/>
    <property type="match status" value="1"/>
</dbReference>
<dbReference type="GO" id="GO:0006629">
    <property type="term" value="P:lipid metabolic process"/>
    <property type="evidence" value="ECO:0007669"/>
    <property type="project" value="InterPro"/>
</dbReference>
<dbReference type="InterPro" id="IPR030395">
    <property type="entry name" value="GP_PDE_dom"/>
</dbReference>
<dbReference type="SUPFAM" id="SSF51695">
    <property type="entry name" value="PLC-like phosphodiesterases"/>
    <property type="match status" value="1"/>
</dbReference>
<dbReference type="CDD" id="cd08556">
    <property type="entry name" value="GDPD"/>
    <property type="match status" value="1"/>
</dbReference>
<dbReference type="AlphaFoldDB" id="A0AAN1SII7"/>
<sequence length="276" mass="31885">MQLFYKDYLIFIMHRTKRNIFKPLSLSLFVLLVVSLFVAFKPTPKNDYVISHRGASGEEIEHTFKSYDLALGYGTKYIEQDLVTSKDGTLYVSHDENAERLTGVDKNYKDMTDDEIAKLRTDDDQYILKLEDVFKKYEDSTYYAIELKEKDNSGAIKPFENLVKKYDLEDKIIVQARNKGVLESLNTSFPGMPKLILVNNDDELDNALKQDYVDIIGANADLMNKDNVKKAHDNDKDFNVWTLNSTDEIKKAIDLNVDSYFTNYTAKALTIEDNYR</sequence>
<dbReference type="Gene3D" id="3.20.20.190">
    <property type="entry name" value="Phosphatidylinositol (PI) phosphodiesterase"/>
    <property type="match status" value="1"/>
</dbReference>
<proteinExistence type="predicted"/>
<dbReference type="Proteomes" id="UP000002663">
    <property type="component" value="Chromosome"/>
</dbReference>
<keyword evidence="1" id="KW-0812">Transmembrane</keyword>
<protein>
    <submittedName>
        <fullName evidence="3">Hydrolase</fullName>
    </submittedName>
</protein>
<dbReference type="KEGG" id="thl:TEH_17790"/>
<keyword evidence="1" id="KW-0472">Membrane</keyword>
<dbReference type="PANTHER" id="PTHR46211">
    <property type="entry name" value="GLYCEROPHOSPHORYL DIESTER PHOSPHODIESTERASE"/>
    <property type="match status" value="1"/>
</dbReference>
<evidence type="ECO:0000313" key="4">
    <source>
        <dbReference type="Proteomes" id="UP000002663"/>
    </source>
</evidence>
<gene>
    <name evidence="3" type="ordered locus">TEH_17790</name>
</gene>
<keyword evidence="1" id="KW-1133">Transmembrane helix</keyword>
<evidence type="ECO:0000313" key="3">
    <source>
        <dbReference type="EMBL" id="BAK95106.1"/>
    </source>
</evidence>
<dbReference type="GO" id="GO:0008081">
    <property type="term" value="F:phosphoric diester hydrolase activity"/>
    <property type="evidence" value="ECO:0007669"/>
    <property type="project" value="InterPro"/>
</dbReference>
<feature type="transmembrane region" description="Helical" evidence="1">
    <location>
        <begin position="20"/>
        <end position="40"/>
    </location>
</feature>
<dbReference type="PROSITE" id="PS51704">
    <property type="entry name" value="GP_PDE"/>
    <property type="match status" value="1"/>
</dbReference>
<dbReference type="Pfam" id="PF03009">
    <property type="entry name" value="GDPD"/>
    <property type="match status" value="1"/>
</dbReference>
<evidence type="ECO:0000259" key="2">
    <source>
        <dbReference type="PROSITE" id="PS51704"/>
    </source>
</evidence>
<keyword evidence="3" id="KW-0378">Hydrolase</keyword>
<dbReference type="EMBL" id="AP012046">
    <property type="protein sequence ID" value="BAK95106.1"/>
    <property type="molecule type" value="Genomic_DNA"/>
</dbReference>
<dbReference type="InterPro" id="IPR017946">
    <property type="entry name" value="PLC-like_Pdiesterase_TIM-brl"/>
</dbReference>
<organism evidence="3 4">
    <name type="scientific">Tetragenococcus halophilus (strain DSM 20338 / JCM 20259 / NCIMB 9735 / NBRC 12172)</name>
    <name type="common">Pediococcus halophilus</name>
    <dbReference type="NCBI Taxonomy" id="945021"/>
    <lineage>
        <taxon>Bacteria</taxon>
        <taxon>Bacillati</taxon>
        <taxon>Bacillota</taxon>
        <taxon>Bacilli</taxon>
        <taxon>Lactobacillales</taxon>
        <taxon>Enterococcaceae</taxon>
        <taxon>Tetragenococcus</taxon>
    </lineage>
</organism>